<evidence type="ECO:0000256" key="1">
    <source>
        <dbReference type="SAM" id="MobiDB-lite"/>
    </source>
</evidence>
<keyword evidence="3" id="KW-1185">Reference proteome</keyword>
<sequence length="88" mass="9910">MQETSYYYFPFPSRIRIPKSPNPFIPTEGKSRSRVPAYNSDYFQIECQKRSPKLDMCHAILMADFSSLSGPASNLEDVSDPSKNSSGP</sequence>
<gene>
    <name evidence="2" type="ORF">HNY73_019512</name>
</gene>
<proteinExistence type="predicted"/>
<organism evidence="2 3">
    <name type="scientific">Argiope bruennichi</name>
    <name type="common">Wasp spider</name>
    <name type="synonym">Aranea bruennichi</name>
    <dbReference type="NCBI Taxonomy" id="94029"/>
    <lineage>
        <taxon>Eukaryota</taxon>
        <taxon>Metazoa</taxon>
        <taxon>Ecdysozoa</taxon>
        <taxon>Arthropoda</taxon>
        <taxon>Chelicerata</taxon>
        <taxon>Arachnida</taxon>
        <taxon>Araneae</taxon>
        <taxon>Araneomorphae</taxon>
        <taxon>Entelegynae</taxon>
        <taxon>Araneoidea</taxon>
        <taxon>Araneidae</taxon>
        <taxon>Argiope</taxon>
    </lineage>
</organism>
<evidence type="ECO:0000313" key="3">
    <source>
        <dbReference type="Proteomes" id="UP000807504"/>
    </source>
</evidence>
<comment type="caution">
    <text evidence="2">The sequence shown here is derived from an EMBL/GenBank/DDBJ whole genome shotgun (WGS) entry which is preliminary data.</text>
</comment>
<dbReference type="EMBL" id="JABXBU010002230">
    <property type="protein sequence ID" value="KAF8766450.1"/>
    <property type="molecule type" value="Genomic_DNA"/>
</dbReference>
<evidence type="ECO:0000313" key="2">
    <source>
        <dbReference type="EMBL" id="KAF8766450.1"/>
    </source>
</evidence>
<reference evidence="2" key="1">
    <citation type="journal article" date="2020" name="bioRxiv">
        <title>Chromosome-level reference genome of the European wasp spider Argiope bruennichi: a resource for studies on range expansion and evolutionary adaptation.</title>
        <authorList>
            <person name="Sheffer M.M."/>
            <person name="Hoppe A."/>
            <person name="Krehenwinkel H."/>
            <person name="Uhl G."/>
            <person name="Kuss A.W."/>
            <person name="Jensen L."/>
            <person name="Jensen C."/>
            <person name="Gillespie R.G."/>
            <person name="Hoff K.J."/>
            <person name="Prost S."/>
        </authorList>
    </citation>
    <scope>NUCLEOTIDE SEQUENCE</scope>
</reference>
<protein>
    <submittedName>
        <fullName evidence="2">Uncharacterized protein</fullName>
    </submittedName>
</protein>
<accession>A0A8T0E540</accession>
<name>A0A8T0E540_ARGBR</name>
<feature type="region of interest" description="Disordered" evidence="1">
    <location>
        <begin position="68"/>
        <end position="88"/>
    </location>
</feature>
<reference evidence="2" key="2">
    <citation type="submission" date="2020-06" db="EMBL/GenBank/DDBJ databases">
        <authorList>
            <person name="Sheffer M."/>
        </authorList>
    </citation>
    <scope>NUCLEOTIDE SEQUENCE</scope>
</reference>
<dbReference type="AlphaFoldDB" id="A0A8T0E540"/>
<dbReference type="Proteomes" id="UP000807504">
    <property type="component" value="Unassembled WGS sequence"/>
</dbReference>